<evidence type="ECO:0000313" key="2">
    <source>
        <dbReference type="Proteomes" id="UP001157974"/>
    </source>
</evidence>
<comment type="caution">
    <text evidence="1">The sequence shown here is derived from an EMBL/GenBank/DDBJ whole genome shotgun (WGS) entry which is preliminary data.</text>
</comment>
<proteinExistence type="predicted"/>
<protein>
    <submittedName>
        <fullName evidence="1">Uncharacterized protein</fullName>
    </submittedName>
</protein>
<reference evidence="1 2" key="1">
    <citation type="journal article" date="2023" name="Nat. Commun.">
        <title>Origin of minicircular mitochondrial genomes in red algae.</title>
        <authorList>
            <person name="Lee Y."/>
            <person name="Cho C.H."/>
            <person name="Lee Y.M."/>
            <person name="Park S.I."/>
            <person name="Yang J.H."/>
            <person name="West J.A."/>
            <person name="Bhattacharya D."/>
            <person name="Yoon H.S."/>
        </authorList>
    </citation>
    <scope>NUCLEOTIDE SEQUENCE [LARGE SCALE GENOMIC DNA]</scope>
    <source>
        <strain evidence="1 2">CCMP1338</strain>
        <tissue evidence="1">Whole cell</tissue>
    </source>
</reference>
<dbReference type="EMBL" id="JAMWBK010000004">
    <property type="protein sequence ID" value="KAJ8905434.1"/>
    <property type="molecule type" value="Genomic_DNA"/>
</dbReference>
<evidence type="ECO:0000313" key="1">
    <source>
        <dbReference type="EMBL" id="KAJ8905434.1"/>
    </source>
</evidence>
<gene>
    <name evidence="1" type="ORF">NDN08_001941</name>
</gene>
<dbReference type="Proteomes" id="UP001157974">
    <property type="component" value="Unassembled WGS sequence"/>
</dbReference>
<accession>A0AAV8US90</accession>
<keyword evidence="2" id="KW-1185">Reference proteome</keyword>
<organism evidence="1 2">
    <name type="scientific">Rhodosorus marinus</name>
    <dbReference type="NCBI Taxonomy" id="101924"/>
    <lineage>
        <taxon>Eukaryota</taxon>
        <taxon>Rhodophyta</taxon>
        <taxon>Stylonematophyceae</taxon>
        <taxon>Stylonematales</taxon>
        <taxon>Stylonemataceae</taxon>
        <taxon>Rhodosorus</taxon>
    </lineage>
</organism>
<dbReference type="AlphaFoldDB" id="A0AAV8US90"/>
<name>A0AAV8US90_9RHOD</name>
<sequence length="350" mass="38949">MTLSGSVAYTVPPTVVAITGELQDHLQVNDLETLEMVQYLKVTDLPVKLYQIVALENWLFVTAVFRGIQSALIQYEVQSTSNLLEFKEYDTFSTLCDQPLSLKATYDYIQSPILGMVCTESVLVVDPVILELLHIFPLPAILGIDVESAVDTALTANYIYITFATKPQGDEEKSEGLLVMYSRATWEMVRWVSVRGKTSHLHIAGSTSLFLTSSGNGGSYMKQLNPMDLKEAYEVNPQGFEFLRMAWTPDLTKLFMYIQKSGLNAGRVRNFDNTVYPVEKLCPDVRIEMSPGSQPVVNNEYLIVRSNASLTRFTLNDSGCPRQKTQTSYSLDPAVYSGAAILCLECLAIA</sequence>